<keyword evidence="2" id="KW-1185">Reference proteome</keyword>
<accession>A0A0C2H6M3</accession>
<reference evidence="1 2" key="1">
    <citation type="submission" date="2013-12" db="EMBL/GenBank/DDBJ databases">
        <title>Draft genome of the parsitic nematode Ancylostoma duodenale.</title>
        <authorList>
            <person name="Mitreva M."/>
        </authorList>
    </citation>
    <scope>NUCLEOTIDE SEQUENCE [LARGE SCALE GENOMIC DNA]</scope>
    <source>
        <strain evidence="1 2">Zhejiang</strain>
    </source>
</reference>
<dbReference type="OrthoDB" id="5873951at2759"/>
<evidence type="ECO:0000313" key="1">
    <source>
        <dbReference type="EMBL" id="KIH69520.1"/>
    </source>
</evidence>
<gene>
    <name evidence="1" type="ORF">ANCDUO_00125</name>
</gene>
<evidence type="ECO:0000313" key="2">
    <source>
        <dbReference type="Proteomes" id="UP000054047"/>
    </source>
</evidence>
<protein>
    <submittedName>
        <fullName evidence="1">Uncharacterized protein</fullName>
    </submittedName>
</protein>
<dbReference type="Proteomes" id="UP000054047">
    <property type="component" value="Unassembled WGS sequence"/>
</dbReference>
<dbReference type="EMBL" id="KN726143">
    <property type="protein sequence ID" value="KIH69520.1"/>
    <property type="molecule type" value="Genomic_DNA"/>
</dbReference>
<organism evidence="1 2">
    <name type="scientific">Ancylostoma duodenale</name>
    <dbReference type="NCBI Taxonomy" id="51022"/>
    <lineage>
        <taxon>Eukaryota</taxon>
        <taxon>Metazoa</taxon>
        <taxon>Ecdysozoa</taxon>
        <taxon>Nematoda</taxon>
        <taxon>Chromadorea</taxon>
        <taxon>Rhabditida</taxon>
        <taxon>Rhabditina</taxon>
        <taxon>Rhabditomorpha</taxon>
        <taxon>Strongyloidea</taxon>
        <taxon>Ancylostomatidae</taxon>
        <taxon>Ancylostomatinae</taxon>
        <taxon>Ancylostoma</taxon>
    </lineage>
</organism>
<sequence length="113" mass="12362">MRHGTTKTKTEAEEVMAGTITVRRGILTGAAWRICGERDGTGEWQSLNDYDGNKANIVPDRARKYWQAVRVSASGLAIGKAKFLKSCRALSSMARKYIARRSEASGHPPRPGA</sequence>
<dbReference type="AlphaFoldDB" id="A0A0C2H6M3"/>
<name>A0A0C2H6M3_9BILA</name>
<proteinExistence type="predicted"/>